<proteinExistence type="predicted"/>
<sequence>MNHFKHRAGEALTHVRQFSSKAKNEQPEEPWVKSLDEHVKWEVKEESEGRRLFSESTDRTIRLYRDGSPSKYALSSSSIASAESDELKEITKELEEMWKKAIEDLIEKRGDDSKDLAKLIKDPTPESLEAVVRRAQNELEAKTHTKVGRVKGWFGKVAGRINNHKYLLDMLPSGDKYTSVLIGGLTACIKATLEHEAIAGLIADCLEKLSDKTYKLSHAIRISKQNDYIRTHIVKFYKTLFGLLVSILDHWLLSRAKRFQNSLGSSFQNQLQCSMNDLDYHVKELSDEKNSVMMENMSYDLGQLGQLLQALLVGGYSESWPTATNANNQFRTPGQFLAASESPSGAPYVIRGLPNIHEPNLAASVAPGIQDEHNDQYWTTQTILEGTAWMKGYVCFKREERLLEESCYGSTNPQVYSRLVQWTQSRSSEALWLEGPATMGGTTPNTLITARIVETFRRLRVPIISFFCEYDSGQYKTFSRSEELLKMVYSLTSQILAFIQDNLSSDYDSEDLPDFSPARIRRLTTDPNSLPDAIGFLKDIIPLGPPILACCIDGLHILDDPEQSHWYQDCLKSFIEVIGTTKPPHPRIMKIWLSTDGYCEALQVAVNAGWIEADVTNSEDDTEPLEIDQWM</sequence>
<evidence type="ECO:0000313" key="2">
    <source>
        <dbReference type="EMBL" id="OJZ83341.1"/>
    </source>
</evidence>
<feature type="domain" description="DUF7708" evidence="1">
    <location>
        <begin position="153"/>
        <end position="291"/>
    </location>
</feature>
<dbReference type="EMBL" id="KV878246">
    <property type="protein sequence ID" value="OJZ83341.1"/>
    <property type="molecule type" value="Genomic_DNA"/>
</dbReference>
<evidence type="ECO:0000259" key="1">
    <source>
        <dbReference type="Pfam" id="PF24809"/>
    </source>
</evidence>
<dbReference type="Pfam" id="PF24809">
    <property type="entry name" value="DUF7708"/>
    <property type="match status" value="1"/>
</dbReference>
<dbReference type="Proteomes" id="UP000184063">
    <property type="component" value="Unassembled WGS sequence"/>
</dbReference>
<dbReference type="PANTHER" id="PTHR40619">
    <property type="entry name" value="FUNGAL STAND N-TERMINAL GOODBYE DOMAIN-CONTAINING PROTEIN"/>
    <property type="match status" value="1"/>
</dbReference>
<gene>
    <name evidence="2" type="ORF">ASPFODRAFT_50017</name>
</gene>
<reference evidence="3" key="1">
    <citation type="journal article" date="2017" name="Genome Biol.">
        <title>Comparative genomics reveals high biological diversity and specific adaptations in the industrially and medically important fungal genus Aspergillus.</title>
        <authorList>
            <person name="de Vries R.P."/>
            <person name="Riley R."/>
            <person name="Wiebenga A."/>
            <person name="Aguilar-Osorio G."/>
            <person name="Amillis S."/>
            <person name="Uchima C.A."/>
            <person name="Anderluh G."/>
            <person name="Asadollahi M."/>
            <person name="Askin M."/>
            <person name="Barry K."/>
            <person name="Battaglia E."/>
            <person name="Bayram O."/>
            <person name="Benocci T."/>
            <person name="Braus-Stromeyer S.A."/>
            <person name="Caldana C."/>
            <person name="Canovas D."/>
            <person name="Cerqueira G.C."/>
            <person name="Chen F."/>
            <person name="Chen W."/>
            <person name="Choi C."/>
            <person name="Clum A."/>
            <person name="Dos Santos R.A."/>
            <person name="Damasio A.R."/>
            <person name="Diallinas G."/>
            <person name="Emri T."/>
            <person name="Fekete E."/>
            <person name="Flipphi M."/>
            <person name="Freyberg S."/>
            <person name="Gallo A."/>
            <person name="Gournas C."/>
            <person name="Habgood R."/>
            <person name="Hainaut M."/>
            <person name="Harispe M.L."/>
            <person name="Henrissat B."/>
            <person name="Hilden K.S."/>
            <person name="Hope R."/>
            <person name="Hossain A."/>
            <person name="Karabika E."/>
            <person name="Karaffa L."/>
            <person name="Karanyi Z."/>
            <person name="Krasevec N."/>
            <person name="Kuo A."/>
            <person name="Kusch H."/>
            <person name="LaButti K."/>
            <person name="Lagendijk E.L."/>
            <person name="Lapidus A."/>
            <person name="Levasseur A."/>
            <person name="Lindquist E."/>
            <person name="Lipzen A."/>
            <person name="Logrieco A.F."/>
            <person name="MacCabe A."/>
            <person name="Maekelae M.R."/>
            <person name="Malavazi I."/>
            <person name="Melin P."/>
            <person name="Meyer V."/>
            <person name="Mielnichuk N."/>
            <person name="Miskei M."/>
            <person name="Molnar A.P."/>
            <person name="Mule G."/>
            <person name="Ngan C.Y."/>
            <person name="Orejas M."/>
            <person name="Orosz E."/>
            <person name="Ouedraogo J.P."/>
            <person name="Overkamp K.M."/>
            <person name="Park H.-S."/>
            <person name="Perrone G."/>
            <person name="Piumi F."/>
            <person name="Punt P.J."/>
            <person name="Ram A.F."/>
            <person name="Ramon A."/>
            <person name="Rauscher S."/>
            <person name="Record E."/>
            <person name="Riano-Pachon D.M."/>
            <person name="Robert V."/>
            <person name="Roehrig J."/>
            <person name="Ruller R."/>
            <person name="Salamov A."/>
            <person name="Salih N.S."/>
            <person name="Samson R.A."/>
            <person name="Sandor E."/>
            <person name="Sanguinetti M."/>
            <person name="Schuetze T."/>
            <person name="Sepcic K."/>
            <person name="Shelest E."/>
            <person name="Sherlock G."/>
            <person name="Sophianopoulou V."/>
            <person name="Squina F.M."/>
            <person name="Sun H."/>
            <person name="Susca A."/>
            <person name="Todd R.B."/>
            <person name="Tsang A."/>
            <person name="Unkles S.E."/>
            <person name="van de Wiele N."/>
            <person name="van Rossen-Uffink D."/>
            <person name="Oliveira J.V."/>
            <person name="Vesth T.C."/>
            <person name="Visser J."/>
            <person name="Yu J.-H."/>
            <person name="Zhou M."/>
            <person name="Andersen M.R."/>
            <person name="Archer D.B."/>
            <person name="Baker S.E."/>
            <person name="Benoit I."/>
            <person name="Brakhage A.A."/>
            <person name="Braus G.H."/>
            <person name="Fischer R."/>
            <person name="Frisvad J.C."/>
            <person name="Goldman G.H."/>
            <person name="Houbraken J."/>
            <person name="Oakley B."/>
            <person name="Pocsi I."/>
            <person name="Scazzocchio C."/>
            <person name="Seiboth B."/>
            <person name="vanKuyk P.A."/>
            <person name="Wortman J."/>
            <person name="Dyer P.S."/>
            <person name="Grigoriev I.V."/>
        </authorList>
    </citation>
    <scope>NUCLEOTIDE SEQUENCE [LARGE SCALE GENOMIC DNA]</scope>
    <source>
        <strain evidence="3">CBS 106.47</strain>
    </source>
</reference>
<protein>
    <recommendedName>
        <fullName evidence="1">DUF7708 domain-containing protein</fullName>
    </recommendedName>
</protein>
<dbReference type="PANTHER" id="PTHR40619:SF3">
    <property type="entry name" value="FUNGAL STAND N-TERMINAL GOODBYE DOMAIN-CONTAINING PROTEIN"/>
    <property type="match status" value="1"/>
</dbReference>
<accession>A0A1M3T9B3</accession>
<dbReference type="AlphaFoldDB" id="A0A1M3T9B3"/>
<organism evidence="2 3">
    <name type="scientific">Aspergillus luchuensis (strain CBS 106.47)</name>
    <dbReference type="NCBI Taxonomy" id="1137211"/>
    <lineage>
        <taxon>Eukaryota</taxon>
        <taxon>Fungi</taxon>
        <taxon>Dikarya</taxon>
        <taxon>Ascomycota</taxon>
        <taxon>Pezizomycotina</taxon>
        <taxon>Eurotiomycetes</taxon>
        <taxon>Eurotiomycetidae</taxon>
        <taxon>Eurotiales</taxon>
        <taxon>Aspergillaceae</taxon>
        <taxon>Aspergillus</taxon>
        <taxon>Aspergillus subgen. Circumdati</taxon>
    </lineage>
</organism>
<dbReference type="VEuPathDB" id="FungiDB:ASPFODRAFT_50017"/>
<evidence type="ECO:0000313" key="3">
    <source>
        <dbReference type="Proteomes" id="UP000184063"/>
    </source>
</evidence>
<dbReference type="OrthoDB" id="4840035at2759"/>
<name>A0A1M3T9B3_ASPLC</name>
<dbReference type="InterPro" id="IPR056125">
    <property type="entry name" value="DUF7708"/>
</dbReference>